<protein>
    <submittedName>
        <fullName evidence="2">Uncharacterized protein</fullName>
    </submittedName>
</protein>
<evidence type="ECO:0000256" key="1">
    <source>
        <dbReference type="SAM" id="Phobius"/>
    </source>
</evidence>
<accession>A0A4Y7Q1S8</accession>
<name>A0A4Y7Q1S8_9AGAM</name>
<proteinExistence type="predicted"/>
<gene>
    <name evidence="2" type="ORF">BD410DRAFT_789801</name>
</gene>
<dbReference type="VEuPathDB" id="FungiDB:BD410DRAFT_789801"/>
<sequence>MSLPPSLLSLLSLLSIYIVLDIMIRTLREPLDLRISYHDPVWNEGLGWDRTTVHR</sequence>
<keyword evidence="1" id="KW-0472">Membrane</keyword>
<keyword evidence="1" id="KW-0812">Transmembrane</keyword>
<feature type="transmembrane region" description="Helical" evidence="1">
    <location>
        <begin position="6"/>
        <end position="24"/>
    </location>
</feature>
<evidence type="ECO:0000313" key="2">
    <source>
        <dbReference type="EMBL" id="TDL21365.1"/>
    </source>
</evidence>
<keyword evidence="1" id="KW-1133">Transmembrane helix</keyword>
<organism evidence="2 3">
    <name type="scientific">Rickenella mellea</name>
    <dbReference type="NCBI Taxonomy" id="50990"/>
    <lineage>
        <taxon>Eukaryota</taxon>
        <taxon>Fungi</taxon>
        <taxon>Dikarya</taxon>
        <taxon>Basidiomycota</taxon>
        <taxon>Agaricomycotina</taxon>
        <taxon>Agaricomycetes</taxon>
        <taxon>Hymenochaetales</taxon>
        <taxon>Rickenellaceae</taxon>
        <taxon>Rickenella</taxon>
    </lineage>
</organism>
<dbReference type="AlphaFoldDB" id="A0A4Y7Q1S8"/>
<keyword evidence="3" id="KW-1185">Reference proteome</keyword>
<dbReference type="Proteomes" id="UP000294933">
    <property type="component" value="Unassembled WGS sequence"/>
</dbReference>
<reference evidence="2 3" key="1">
    <citation type="submission" date="2018-06" db="EMBL/GenBank/DDBJ databases">
        <title>A transcriptomic atlas of mushroom development highlights an independent origin of complex multicellularity.</title>
        <authorList>
            <consortium name="DOE Joint Genome Institute"/>
            <person name="Krizsan K."/>
            <person name="Almasi E."/>
            <person name="Merenyi Z."/>
            <person name="Sahu N."/>
            <person name="Viragh M."/>
            <person name="Koszo T."/>
            <person name="Mondo S."/>
            <person name="Kiss B."/>
            <person name="Balint B."/>
            <person name="Kues U."/>
            <person name="Barry K."/>
            <person name="Hegedus J.C."/>
            <person name="Henrissat B."/>
            <person name="Johnson J."/>
            <person name="Lipzen A."/>
            <person name="Ohm R."/>
            <person name="Nagy I."/>
            <person name="Pangilinan J."/>
            <person name="Yan J."/>
            <person name="Xiong Y."/>
            <person name="Grigoriev I.V."/>
            <person name="Hibbett D.S."/>
            <person name="Nagy L.G."/>
        </authorList>
    </citation>
    <scope>NUCLEOTIDE SEQUENCE [LARGE SCALE GENOMIC DNA]</scope>
    <source>
        <strain evidence="2 3">SZMC22713</strain>
    </source>
</reference>
<evidence type="ECO:0000313" key="3">
    <source>
        <dbReference type="Proteomes" id="UP000294933"/>
    </source>
</evidence>
<dbReference type="EMBL" id="ML170181">
    <property type="protein sequence ID" value="TDL21365.1"/>
    <property type="molecule type" value="Genomic_DNA"/>
</dbReference>